<dbReference type="SUPFAM" id="SSF52518">
    <property type="entry name" value="Thiamin diphosphate-binding fold (THDP-binding)"/>
    <property type="match status" value="2"/>
</dbReference>
<evidence type="ECO:0000256" key="9">
    <source>
        <dbReference type="NCBIfam" id="TIGR00232"/>
    </source>
</evidence>
<keyword evidence="7 10" id="KW-0786">Thiamine pyrophosphate</keyword>
<dbReference type="InterPro" id="IPR055152">
    <property type="entry name" value="Transketolase-like_C_2"/>
</dbReference>
<keyword evidence="10" id="KW-0106">Calcium</keyword>
<dbReference type="Pfam" id="PF02779">
    <property type="entry name" value="Transket_pyr"/>
    <property type="match status" value="1"/>
</dbReference>
<dbReference type="SMART" id="SM00861">
    <property type="entry name" value="Transket_pyr"/>
    <property type="match status" value="1"/>
</dbReference>
<keyword evidence="5 10" id="KW-0479">Metal-binding</keyword>
<feature type="domain" description="Transketolase-like pyrimidine-binding" evidence="11">
    <location>
        <begin position="367"/>
        <end position="547"/>
    </location>
</feature>
<evidence type="ECO:0000313" key="13">
    <source>
        <dbReference type="Proteomes" id="UP000832097"/>
    </source>
</evidence>
<dbReference type="CDD" id="cd02012">
    <property type="entry name" value="TPP_TK"/>
    <property type="match status" value="1"/>
</dbReference>
<evidence type="ECO:0000256" key="1">
    <source>
        <dbReference type="ARBA" id="ARBA00007131"/>
    </source>
</evidence>
<gene>
    <name evidence="12" type="primary">tkt</name>
    <name evidence="12" type="ORF">MTO99_05165</name>
</gene>
<dbReference type="NCBIfam" id="TIGR00232">
    <property type="entry name" value="tktlase_bact"/>
    <property type="match status" value="1"/>
</dbReference>
<evidence type="ECO:0000256" key="2">
    <source>
        <dbReference type="ARBA" id="ARBA00011738"/>
    </source>
</evidence>
<comment type="subunit">
    <text evidence="2 10">Homodimer.</text>
</comment>
<name>A0ABY4C4R4_9MICO</name>
<evidence type="ECO:0000256" key="5">
    <source>
        <dbReference type="ARBA" id="ARBA00022723"/>
    </source>
</evidence>
<reference evidence="12 13" key="1">
    <citation type="submission" date="2022-03" db="EMBL/GenBank/DDBJ databases">
        <title>Mucilaginibacter sp. isolated from the gut of Protaetia brevitarsis seulensis larvae.</title>
        <authorList>
            <person name="Won M."/>
            <person name="Kim S.-J."/>
            <person name="Kwon S.-W."/>
        </authorList>
    </citation>
    <scope>NUCLEOTIDE SEQUENCE [LARGE SCALE GENOMIC DNA]</scope>
    <source>
        <strain evidence="12 13">CFWR-12</strain>
    </source>
</reference>
<dbReference type="InterPro" id="IPR005474">
    <property type="entry name" value="Transketolase_N"/>
</dbReference>
<dbReference type="InterPro" id="IPR005475">
    <property type="entry name" value="Transketolase-like_Pyr-bd"/>
</dbReference>
<dbReference type="RefSeq" id="WP_243557560.1">
    <property type="nucleotide sequence ID" value="NZ_CP094528.1"/>
</dbReference>
<dbReference type="Proteomes" id="UP000832097">
    <property type="component" value="Chromosome"/>
</dbReference>
<evidence type="ECO:0000259" key="11">
    <source>
        <dbReference type="SMART" id="SM00861"/>
    </source>
</evidence>
<dbReference type="InterPro" id="IPR005478">
    <property type="entry name" value="Transketolase_bac-like"/>
</dbReference>
<dbReference type="InterPro" id="IPR033247">
    <property type="entry name" value="Transketolase_fam"/>
</dbReference>
<keyword evidence="13" id="KW-1185">Reference proteome</keyword>
<dbReference type="SUPFAM" id="SSF52922">
    <property type="entry name" value="TK C-terminal domain-like"/>
    <property type="match status" value="1"/>
</dbReference>
<dbReference type="PROSITE" id="PS00802">
    <property type="entry name" value="TRANSKETOLASE_2"/>
    <property type="match status" value="1"/>
</dbReference>
<comment type="catalytic activity">
    <reaction evidence="8 10">
        <text>D-sedoheptulose 7-phosphate + D-glyceraldehyde 3-phosphate = aldehydo-D-ribose 5-phosphate + D-xylulose 5-phosphate</text>
        <dbReference type="Rhea" id="RHEA:10508"/>
        <dbReference type="ChEBI" id="CHEBI:57483"/>
        <dbReference type="ChEBI" id="CHEBI:57737"/>
        <dbReference type="ChEBI" id="CHEBI:58273"/>
        <dbReference type="ChEBI" id="CHEBI:59776"/>
        <dbReference type="EC" id="2.2.1.1"/>
    </reaction>
</comment>
<comment type="function">
    <text evidence="10">Catalyzes the transfer of a two-carbon ketol group from a ketose donor to an aldose acceptor, via a covalent intermediate with the cofactor thiamine pyrophosphate.</text>
</comment>
<accession>A0ABY4C4R4</accession>
<dbReference type="CDD" id="cd07033">
    <property type="entry name" value="TPP_PYR_DXS_TK_like"/>
    <property type="match status" value="1"/>
</dbReference>
<dbReference type="InterPro" id="IPR020826">
    <property type="entry name" value="Transketolase_BS"/>
</dbReference>
<dbReference type="PANTHER" id="PTHR43522:SF2">
    <property type="entry name" value="TRANSKETOLASE 1-RELATED"/>
    <property type="match status" value="1"/>
</dbReference>
<evidence type="ECO:0000256" key="4">
    <source>
        <dbReference type="ARBA" id="ARBA00022679"/>
    </source>
</evidence>
<evidence type="ECO:0000256" key="8">
    <source>
        <dbReference type="ARBA" id="ARBA00049473"/>
    </source>
</evidence>
<dbReference type="InterPro" id="IPR009014">
    <property type="entry name" value="Transketo_C/PFOR_II"/>
</dbReference>
<evidence type="ECO:0000256" key="3">
    <source>
        <dbReference type="ARBA" id="ARBA00013152"/>
    </source>
</evidence>
<organism evidence="12 13">
    <name type="scientific">Agromyces larvae</name>
    <dbReference type="NCBI Taxonomy" id="2929802"/>
    <lineage>
        <taxon>Bacteria</taxon>
        <taxon>Bacillati</taxon>
        <taxon>Actinomycetota</taxon>
        <taxon>Actinomycetes</taxon>
        <taxon>Micrococcales</taxon>
        <taxon>Microbacteriaceae</taxon>
        <taxon>Agromyces</taxon>
    </lineage>
</organism>
<keyword evidence="6 10" id="KW-0460">Magnesium</keyword>
<proteinExistence type="inferred from homology"/>
<dbReference type="Gene3D" id="3.40.50.920">
    <property type="match status" value="1"/>
</dbReference>
<comment type="cofactor">
    <cofactor evidence="10">
        <name>Mg(2+)</name>
        <dbReference type="ChEBI" id="CHEBI:18420"/>
    </cofactor>
    <cofactor evidence="10">
        <name>Ca(2+)</name>
        <dbReference type="ChEBI" id="CHEBI:29108"/>
    </cofactor>
    <cofactor evidence="10">
        <name>Mn(2+)</name>
        <dbReference type="ChEBI" id="CHEBI:29035"/>
    </cofactor>
    <cofactor evidence="10">
        <name>Co(2+)</name>
        <dbReference type="ChEBI" id="CHEBI:48828"/>
    </cofactor>
    <text evidence="10">Binds 1 Mg(2+) ion per subunit. Can also utilize other divalent metal cations, such as Ca(2+), Mn(2+) and Co(2+).</text>
</comment>
<comment type="similarity">
    <text evidence="1 10">Belongs to the transketolase family.</text>
</comment>
<keyword evidence="4 10" id="KW-0808">Transferase</keyword>
<dbReference type="EC" id="2.2.1.1" evidence="3 9"/>
<dbReference type="InterPro" id="IPR049557">
    <property type="entry name" value="Transketolase_CS"/>
</dbReference>
<dbReference type="PANTHER" id="PTHR43522">
    <property type="entry name" value="TRANSKETOLASE"/>
    <property type="match status" value="1"/>
</dbReference>
<dbReference type="GO" id="GO:0004802">
    <property type="term" value="F:transketolase activity"/>
    <property type="evidence" value="ECO:0007669"/>
    <property type="project" value="UniProtKB-EC"/>
</dbReference>
<evidence type="ECO:0000256" key="6">
    <source>
        <dbReference type="ARBA" id="ARBA00022842"/>
    </source>
</evidence>
<evidence type="ECO:0000256" key="10">
    <source>
        <dbReference type="RuleBase" id="RU004996"/>
    </source>
</evidence>
<dbReference type="InterPro" id="IPR029061">
    <property type="entry name" value="THDP-binding"/>
</dbReference>
<protein>
    <recommendedName>
        <fullName evidence="3 9">Transketolase</fullName>
        <ecNumber evidence="3 9">2.2.1.1</ecNumber>
    </recommendedName>
</protein>
<dbReference type="PROSITE" id="PS00801">
    <property type="entry name" value="TRANSKETOLASE_1"/>
    <property type="match status" value="1"/>
</dbReference>
<comment type="cofactor">
    <cofactor evidence="10">
        <name>thiamine diphosphate</name>
        <dbReference type="ChEBI" id="CHEBI:58937"/>
    </cofactor>
    <text evidence="10">Binds 1 thiamine pyrophosphate per subunit.</text>
</comment>
<dbReference type="Gene3D" id="3.40.50.970">
    <property type="match status" value="2"/>
</dbReference>
<dbReference type="EMBL" id="CP094528">
    <property type="protein sequence ID" value="UOE45166.1"/>
    <property type="molecule type" value="Genomic_DNA"/>
</dbReference>
<evidence type="ECO:0000256" key="7">
    <source>
        <dbReference type="ARBA" id="ARBA00023052"/>
    </source>
</evidence>
<dbReference type="Pfam" id="PF22613">
    <property type="entry name" value="Transketolase_C_1"/>
    <property type="match status" value="1"/>
</dbReference>
<dbReference type="Pfam" id="PF00456">
    <property type="entry name" value="Transketolase_N"/>
    <property type="match status" value="1"/>
</dbReference>
<sequence length="696" mass="74227">MASLEWDPIDARAVDTARVLAADAVEKVGNGHPGTAMSLAPAAYLLFQKVMRRNPADHAWLGRDRFILSAGHSSLTQYVQIYLEGSGLELDDLKALRTWGSKTPGHPEYGHTDGVEITTGPLGQGLASAVGFAYASRFERGLFDPDAPAGQSPFDHFVYVIAGDGDLQEGVTSEASSLAGHQQLGNLVVIYDSNQISIEDDTNIAFTESVADRYAAYGWHVQTVDWKKTGEYVEDVAALHEAIEAAKGETDKPSIIILKTIIGWPSPKKQNTGKIHGSALGADELAAVKEVLGFDPAETFVVADDVLAHTRGALERGAAAQAEWQASFDAWAAANPERKALLDRLLAGELPADLESALPVFEGGTQVSTRAASGKVINALAPLLPEFWGGSADLAESNLTTINGAASFIPEQWSTHEFAGNPYGRVLHFGIREHAMAAILNGIVLHGPTRPFGGTFLIFSDYMRPAVRLAALMKVPSVFVWTHDSVALGEDGPTHQPIEQLSTLRAIPGLSVVRPADANEVSYAWLEILRRRHEPSGIALTRQNIPVFERGDGEASGEVLASAANTAKGAYILAEAPGGTPDVILIATGSEVQLAIAAREQLAADGVNARVVSAPSLEWFAEQSDEYREQVLPSSVTARVSVEAGLALTWEKLLGDRGRAVSIEHFGASADYQTLFREFGITAEHVVAAAKESLAA</sequence>
<evidence type="ECO:0000313" key="12">
    <source>
        <dbReference type="EMBL" id="UOE45166.1"/>
    </source>
</evidence>